<keyword evidence="2" id="KW-0813">Transport</keyword>
<proteinExistence type="predicted"/>
<feature type="domain" description="Major facilitator superfamily (MFS) profile" evidence="7">
    <location>
        <begin position="1"/>
        <end position="395"/>
    </location>
</feature>
<dbReference type="Gene3D" id="1.20.1250.20">
    <property type="entry name" value="MFS general substrate transporter like domains"/>
    <property type="match status" value="1"/>
</dbReference>
<name>W7YHM5_9BACL</name>
<dbReference type="RefSeq" id="WP_158442451.1">
    <property type="nucleotide sequence ID" value="NZ_BAVZ01000023.1"/>
</dbReference>
<feature type="transmembrane region" description="Helical" evidence="6">
    <location>
        <begin position="280"/>
        <end position="299"/>
    </location>
</feature>
<feature type="transmembrane region" description="Helical" evidence="6">
    <location>
        <begin position="125"/>
        <end position="148"/>
    </location>
</feature>
<feature type="transmembrane region" description="Helical" evidence="6">
    <location>
        <begin position="370"/>
        <end position="391"/>
    </location>
</feature>
<feature type="transmembrane region" description="Helical" evidence="6">
    <location>
        <begin position="214"/>
        <end position="239"/>
    </location>
</feature>
<keyword evidence="4 6" id="KW-1133">Transmembrane helix</keyword>
<feature type="transmembrane region" description="Helical" evidence="6">
    <location>
        <begin position="345"/>
        <end position="364"/>
    </location>
</feature>
<dbReference type="InterPro" id="IPR036259">
    <property type="entry name" value="MFS_trans_sf"/>
</dbReference>
<gene>
    <name evidence="8" type="ORF">JCM16418_4623</name>
</gene>
<dbReference type="AlphaFoldDB" id="W7YHM5"/>
<feature type="transmembrane region" description="Helical" evidence="6">
    <location>
        <begin position="305"/>
        <end position="325"/>
    </location>
</feature>
<feature type="transmembrane region" description="Helical" evidence="6">
    <location>
        <begin position="245"/>
        <end position="268"/>
    </location>
</feature>
<dbReference type="eggNOG" id="COG2814">
    <property type="taxonomic scope" value="Bacteria"/>
</dbReference>
<dbReference type="SUPFAM" id="SSF103473">
    <property type="entry name" value="MFS general substrate transporter"/>
    <property type="match status" value="1"/>
</dbReference>
<evidence type="ECO:0000256" key="6">
    <source>
        <dbReference type="SAM" id="Phobius"/>
    </source>
</evidence>
<protein>
    <submittedName>
        <fullName evidence="8">Major facilitator superfamily MFS_1</fullName>
    </submittedName>
</protein>
<organism evidence="8 9">
    <name type="scientific">Paenibacillus pini JCM 16418</name>
    <dbReference type="NCBI Taxonomy" id="1236976"/>
    <lineage>
        <taxon>Bacteria</taxon>
        <taxon>Bacillati</taxon>
        <taxon>Bacillota</taxon>
        <taxon>Bacilli</taxon>
        <taxon>Bacillales</taxon>
        <taxon>Paenibacillaceae</taxon>
        <taxon>Paenibacillus</taxon>
    </lineage>
</organism>
<evidence type="ECO:0000256" key="1">
    <source>
        <dbReference type="ARBA" id="ARBA00004651"/>
    </source>
</evidence>
<reference evidence="8 9" key="1">
    <citation type="journal article" date="2014" name="Genome Announc.">
        <title>Draft Genome Sequence of Paenibacillus pini JCM 16418T, Isolated from the Rhizosphere of Pine Tree.</title>
        <authorList>
            <person name="Yuki M."/>
            <person name="Oshima K."/>
            <person name="Suda W."/>
            <person name="Oshida Y."/>
            <person name="Kitamura K."/>
            <person name="Iida Y."/>
            <person name="Hattori M."/>
            <person name="Ohkuma M."/>
        </authorList>
    </citation>
    <scope>NUCLEOTIDE SEQUENCE [LARGE SCALE GENOMIC DNA]</scope>
    <source>
        <strain evidence="8 9">JCM 16418</strain>
    </source>
</reference>
<dbReference type="InterPro" id="IPR020846">
    <property type="entry name" value="MFS_dom"/>
</dbReference>
<keyword evidence="5 6" id="KW-0472">Membrane</keyword>
<feature type="transmembrane region" description="Helical" evidence="6">
    <location>
        <begin position="67"/>
        <end position="85"/>
    </location>
</feature>
<dbReference type="Proteomes" id="UP000019364">
    <property type="component" value="Unassembled WGS sequence"/>
</dbReference>
<feature type="transmembrane region" description="Helical" evidence="6">
    <location>
        <begin position="36"/>
        <end position="60"/>
    </location>
</feature>
<evidence type="ECO:0000256" key="2">
    <source>
        <dbReference type="ARBA" id="ARBA00022448"/>
    </source>
</evidence>
<dbReference type="InterPro" id="IPR050327">
    <property type="entry name" value="Proton-linked_MCT"/>
</dbReference>
<evidence type="ECO:0000256" key="4">
    <source>
        <dbReference type="ARBA" id="ARBA00022989"/>
    </source>
</evidence>
<evidence type="ECO:0000256" key="5">
    <source>
        <dbReference type="ARBA" id="ARBA00023136"/>
    </source>
</evidence>
<keyword evidence="3 6" id="KW-0812">Transmembrane</keyword>
<evidence type="ECO:0000313" key="8">
    <source>
        <dbReference type="EMBL" id="GAF10420.1"/>
    </source>
</evidence>
<dbReference type="InterPro" id="IPR011701">
    <property type="entry name" value="MFS"/>
</dbReference>
<dbReference type="PANTHER" id="PTHR11360:SF284">
    <property type="entry name" value="EG:103B4.3 PROTEIN-RELATED"/>
    <property type="match status" value="1"/>
</dbReference>
<comment type="caution">
    <text evidence="8">The sequence shown here is derived from an EMBL/GenBank/DDBJ whole genome shotgun (WGS) entry which is preliminary data.</text>
</comment>
<evidence type="ECO:0000259" key="7">
    <source>
        <dbReference type="PROSITE" id="PS50850"/>
    </source>
</evidence>
<keyword evidence="9" id="KW-1185">Reference proteome</keyword>
<evidence type="ECO:0000313" key="9">
    <source>
        <dbReference type="Proteomes" id="UP000019364"/>
    </source>
</evidence>
<dbReference type="Pfam" id="PF07690">
    <property type="entry name" value="MFS_1"/>
    <property type="match status" value="1"/>
</dbReference>
<sequence>MLSFLWCFGFAGSLGRFVIAFYQSEITTSLGVGRDFLGITWSTTMFISAICAPIGGFLVDRYGVKKVMLFVSLSNFLSILTVLILHNPLGYFIGNGLLGGLVGLGASTTYVLISDWFKHHRAKAMAINGSSASLGLAVLTPILVSLTWLNWIKVYVILLIINVLFIPLIAWFIRSNKVDDLSIITEEVFIDSRSMLSKWTDGLRFLSQIIRRPIFIVVIFAILTCGISMGTVEMNLVAIHQQAQVPGMMIASSLSILGLLEVFGGIIFSILLDHKSRTKALAVLYLLRTAAFTLLIFHFPVTPILFSLIFGATYVGAVPGAILVANEALGSGSGQKKLGMQTGMLLFVHHIGGVLASLSSGFIFDYTHHYQALIAVNLILCLMVTAGYAWISKSRPASTKVTHSDALTSNIE</sequence>
<comment type="subcellular location">
    <subcellularLocation>
        <location evidence="1">Cell membrane</location>
        <topology evidence="1">Multi-pass membrane protein</topology>
    </subcellularLocation>
</comment>
<feature type="transmembrane region" description="Helical" evidence="6">
    <location>
        <begin position="91"/>
        <end position="113"/>
    </location>
</feature>
<dbReference type="GO" id="GO:0022857">
    <property type="term" value="F:transmembrane transporter activity"/>
    <property type="evidence" value="ECO:0007669"/>
    <property type="project" value="InterPro"/>
</dbReference>
<feature type="transmembrane region" description="Helical" evidence="6">
    <location>
        <begin position="154"/>
        <end position="173"/>
    </location>
</feature>
<accession>W7YHM5</accession>
<dbReference type="PROSITE" id="PS50850">
    <property type="entry name" value="MFS"/>
    <property type="match status" value="1"/>
</dbReference>
<dbReference type="PANTHER" id="PTHR11360">
    <property type="entry name" value="MONOCARBOXYLATE TRANSPORTER"/>
    <property type="match status" value="1"/>
</dbReference>
<dbReference type="STRING" id="1236976.JCM16418_4623"/>
<evidence type="ECO:0000256" key="3">
    <source>
        <dbReference type="ARBA" id="ARBA00022692"/>
    </source>
</evidence>
<dbReference type="EMBL" id="BAVZ01000023">
    <property type="protein sequence ID" value="GAF10420.1"/>
    <property type="molecule type" value="Genomic_DNA"/>
</dbReference>
<dbReference type="GO" id="GO:0005886">
    <property type="term" value="C:plasma membrane"/>
    <property type="evidence" value="ECO:0007669"/>
    <property type="project" value="UniProtKB-SubCell"/>
</dbReference>